<evidence type="ECO:0000313" key="11">
    <source>
        <dbReference type="Proteomes" id="UP000664203"/>
    </source>
</evidence>
<keyword evidence="8" id="KW-0333">Golgi apparatus</keyword>
<dbReference type="PANTHER" id="PTHR13019:SF7">
    <property type="entry name" value="GOLGI APPARATUS MEMBRANE PROTEIN TVP23"/>
    <property type="match status" value="1"/>
</dbReference>
<dbReference type="InterPro" id="IPR008564">
    <property type="entry name" value="TVP23-like"/>
</dbReference>
<comment type="function">
    <text evidence="1 8">Golgi membrane protein involved in vesicular trafficking.</text>
</comment>
<dbReference type="Proteomes" id="UP000664203">
    <property type="component" value="Unassembled WGS sequence"/>
</dbReference>
<dbReference type="EMBL" id="CAJPDR010000382">
    <property type="protein sequence ID" value="CAF9934555.1"/>
    <property type="molecule type" value="Genomic_DNA"/>
</dbReference>
<evidence type="ECO:0000256" key="2">
    <source>
        <dbReference type="ARBA" id="ARBA00004653"/>
    </source>
</evidence>
<feature type="transmembrane region" description="Helical" evidence="8">
    <location>
        <begin position="21"/>
        <end position="43"/>
    </location>
</feature>
<evidence type="ECO:0000313" key="10">
    <source>
        <dbReference type="EMBL" id="CAF9934555.1"/>
    </source>
</evidence>
<evidence type="ECO:0000256" key="4">
    <source>
        <dbReference type="ARBA" id="ARBA00013603"/>
    </source>
</evidence>
<evidence type="ECO:0000256" key="8">
    <source>
        <dbReference type="RuleBase" id="RU361206"/>
    </source>
</evidence>
<reference evidence="10" key="1">
    <citation type="submission" date="2021-03" db="EMBL/GenBank/DDBJ databases">
        <authorList>
            <person name="Tagirdzhanova G."/>
        </authorList>
    </citation>
    <scope>NUCLEOTIDE SEQUENCE</scope>
</reference>
<protein>
    <recommendedName>
        <fullName evidence="4 8">Golgi apparatus membrane protein TVP23</fullName>
    </recommendedName>
</protein>
<keyword evidence="5 8" id="KW-0812">Transmembrane</keyword>
<gene>
    <name evidence="10" type="primary">TVP23</name>
    <name evidence="10" type="ORF">ALECFALPRED_006026</name>
</gene>
<feature type="region of interest" description="Disordered" evidence="9">
    <location>
        <begin position="96"/>
        <end position="138"/>
    </location>
</feature>
<keyword evidence="11" id="KW-1185">Reference proteome</keyword>
<organism evidence="10 11">
    <name type="scientific">Alectoria fallacina</name>
    <dbReference type="NCBI Taxonomy" id="1903189"/>
    <lineage>
        <taxon>Eukaryota</taxon>
        <taxon>Fungi</taxon>
        <taxon>Dikarya</taxon>
        <taxon>Ascomycota</taxon>
        <taxon>Pezizomycotina</taxon>
        <taxon>Lecanoromycetes</taxon>
        <taxon>OSLEUM clade</taxon>
        <taxon>Lecanoromycetidae</taxon>
        <taxon>Lecanorales</taxon>
        <taxon>Lecanorineae</taxon>
        <taxon>Parmeliaceae</taxon>
        <taxon>Alectoria</taxon>
    </lineage>
</organism>
<comment type="subcellular location">
    <subcellularLocation>
        <location evidence="2 8">Golgi apparatus membrane</location>
        <topology evidence="2 8">Multi-pass membrane protein</topology>
    </subcellularLocation>
</comment>
<sequence>MDNRAQQPKQGDLHWRLSSHPITLLFFLGFRISSLLIYLFGLWLFTSSFVLVFIVTMLLLAADFYYLKNIAGRRLVGLRWWNEVNTATGDSHWVFESQDRSGDSGGPVQNATDKRYVETMRRRGGGKEEKRKKGKGVE</sequence>
<evidence type="ECO:0000256" key="7">
    <source>
        <dbReference type="ARBA" id="ARBA00023136"/>
    </source>
</evidence>
<evidence type="ECO:0000256" key="3">
    <source>
        <dbReference type="ARBA" id="ARBA00005467"/>
    </source>
</evidence>
<evidence type="ECO:0000256" key="1">
    <source>
        <dbReference type="ARBA" id="ARBA00003246"/>
    </source>
</evidence>
<evidence type="ECO:0000256" key="9">
    <source>
        <dbReference type="SAM" id="MobiDB-lite"/>
    </source>
</evidence>
<comment type="caution">
    <text evidence="10">The sequence shown here is derived from an EMBL/GenBank/DDBJ whole genome shotgun (WGS) entry which is preliminary data.</text>
</comment>
<dbReference type="AlphaFoldDB" id="A0A8H3IUV9"/>
<dbReference type="GO" id="GO:0016192">
    <property type="term" value="P:vesicle-mediated transport"/>
    <property type="evidence" value="ECO:0007669"/>
    <property type="project" value="TreeGrafter"/>
</dbReference>
<name>A0A8H3IUV9_9LECA</name>
<accession>A0A8H3IUV9</accession>
<dbReference type="GO" id="GO:0009306">
    <property type="term" value="P:protein secretion"/>
    <property type="evidence" value="ECO:0007669"/>
    <property type="project" value="TreeGrafter"/>
</dbReference>
<dbReference type="Pfam" id="PF05832">
    <property type="entry name" value="DUF846"/>
    <property type="match status" value="1"/>
</dbReference>
<dbReference type="OrthoDB" id="2151161at2759"/>
<evidence type="ECO:0000256" key="6">
    <source>
        <dbReference type="ARBA" id="ARBA00022989"/>
    </source>
</evidence>
<evidence type="ECO:0000256" key="5">
    <source>
        <dbReference type="ARBA" id="ARBA00022692"/>
    </source>
</evidence>
<comment type="similarity">
    <text evidence="3 8">Belongs to the TVP23 family.</text>
</comment>
<keyword evidence="6 8" id="KW-1133">Transmembrane helix</keyword>
<feature type="compositionally biased region" description="Basic and acidic residues" evidence="9">
    <location>
        <begin position="112"/>
        <end position="138"/>
    </location>
</feature>
<dbReference type="PANTHER" id="PTHR13019">
    <property type="entry name" value="GOLGI APPARATUS MEMBRANE PROTEIN TVP23"/>
    <property type="match status" value="1"/>
</dbReference>
<feature type="transmembrane region" description="Helical" evidence="8">
    <location>
        <begin position="49"/>
        <end position="67"/>
    </location>
</feature>
<dbReference type="GO" id="GO:0000139">
    <property type="term" value="C:Golgi membrane"/>
    <property type="evidence" value="ECO:0007669"/>
    <property type="project" value="UniProtKB-SubCell"/>
</dbReference>
<proteinExistence type="inferred from homology"/>
<keyword evidence="7 8" id="KW-0472">Membrane</keyword>